<dbReference type="EMBL" id="LXQA010638270">
    <property type="protein sequence ID" value="MCI63497.1"/>
    <property type="molecule type" value="Genomic_DNA"/>
</dbReference>
<dbReference type="AlphaFoldDB" id="A0A392TSR6"/>
<protein>
    <submittedName>
        <fullName evidence="1">Uncharacterized protein</fullName>
    </submittedName>
</protein>
<dbReference type="Proteomes" id="UP000265520">
    <property type="component" value="Unassembled WGS sequence"/>
</dbReference>
<name>A0A392TSR6_9FABA</name>
<evidence type="ECO:0000313" key="2">
    <source>
        <dbReference type="Proteomes" id="UP000265520"/>
    </source>
</evidence>
<sequence>GAYKAVVHILMHSHTYIYAYVLPLKVPFSHHVHRVCSSQPLSNQPYFIEGIVSL</sequence>
<evidence type="ECO:0000313" key="1">
    <source>
        <dbReference type="EMBL" id="MCI63497.1"/>
    </source>
</evidence>
<feature type="non-terminal residue" evidence="1">
    <location>
        <position position="1"/>
    </location>
</feature>
<accession>A0A392TSR6</accession>
<keyword evidence="2" id="KW-1185">Reference proteome</keyword>
<proteinExistence type="predicted"/>
<organism evidence="1 2">
    <name type="scientific">Trifolium medium</name>
    <dbReference type="NCBI Taxonomy" id="97028"/>
    <lineage>
        <taxon>Eukaryota</taxon>
        <taxon>Viridiplantae</taxon>
        <taxon>Streptophyta</taxon>
        <taxon>Embryophyta</taxon>
        <taxon>Tracheophyta</taxon>
        <taxon>Spermatophyta</taxon>
        <taxon>Magnoliopsida</taxon>
        <taxon>eudicotyledons</taxon>
        <taxon>Gunneridae</taxon>
        <taxon>Pentapetalae</taxon>
        <taxon>rosids</taxon>
        <taxon>fabids</taxon>
        <taxon>Fabales</taxon>
        <taxon>Fabaceae</taxon>
        <taxon>Papilionoideae</taxon>
        <taxon>50 kb inversion clade</taxon>
        <taxon>NPAAA clade</taxon>
        <taxon>Hologalegina</taxon>
        <taxon>IRL clade</taxon>
        <taxon>Trifolieae</taxon>
        <taxon>Trifolium</taxon>
    </lineage>
</organism>
<comment type="caution">
    <text evidence="1">The sequence shown here is derived from an EMBL/GenBank/DDBJ whole genome shotgun (WGS) entry which is preliminary data.</text>
</comment>
<reference evidence="1 2" key="1">
    <citation type="journal article" date="2018" name="Front. Plant Sci.">
        <title>Red Clover (Trifolium pratense) and Zigzag Clover (T. medium) - A Picture of Genomic Similarities and Differences.</title>
        <authorList>
            <person name="Dluhosova J."/>
            <person name="Istvanek J."/>
            <person name="Nedelnik J."/>
            <person name="Repkova J."/>
        </authorList>
    </citation>
    <scope>NUCLEOTIDE SEQUENCE [LARGE SCALE GENOMIC DNA]</scope>
    <source>
        <strain evidence="2">cv. 10/8</strain>
        <tissue evidence="1">Leaf</tissue>
    </source>
</reference>